<comment type="function">
    <text evidence="9">Catalyzes the NADPH-dependent rearrangement and reduction of 1-deoxy-D-xylulose-5-phosphate (DXP) to 2-C-methyl-D-erythritol 4-phosphate (MEP).</text>
</comment>
<dbReference type="InterPro" id="IPR003821">
    <property type="entry name" value="DXP_reductoisomerase"/>
</dbReference>
<name>A0A1E5IJ07_ENDTX</name>
<keyword evidence="4 9" id="KW-0521">NADP</keyword>
<dbReference type="InterPro" id="IPR036169">
    <property type="entry name" value="DXPR_C_sf"/>
</dbReference>
<feature type="binding site" evidence="9">
    <location>
        <position position="220"/>
    </location>
    <ligand>
        <name>1-deoxy-D-xylulose 5-phosphate</name>
        <dbReference type="ChEBI" id="CHEBI:57792"/>
    </ligand>
</feature>
<comment type="catalytic activity">
    <reaction evidence="8">
        <text>2-C-methyl-D-erythritol 4-phosphate + NADP(+) = 1-deoxy-D-xylulose 5-phosphate + NADPH + H(+)</text>
        <dbReference type="Rhea" id="RHEA:13717"/>
        <dbReference type="ChEBI" id="CHEBI:15378"/>
        <dbReference type="ChEBI" id="CHEBI:57783"/>
        <dbReference type="ChEBI" id="CHEBI:57792"/>
        <dbReference type="ChEBI" id="CHEBI:58262"/>
        <dbReference type="ChEBI" id="CHEBI:58349"/>
        <dbReference type="EC" id="1.1.1.267"/>
    </reaction>
    <physiologicalReaction direction="right-to-left" evidence="8">
        <dbReference type="Rhea" id="RHEA:13719"/>
    </physiologicalReaction>
</comment>
<keyword evidence="13" id="KW-0413">Isomerase</keyword>
<accession>A0A1E5IJ07</accession>
<dbReference type="GO" id="GO:0051484">
    <property type="term" value="P:isopentenyl diphosphate biosynthetic process, methylerythritol 4-phosphate pathway involved in terpenoid biosynthetic process"/>
    <property type="evidence" value="ECO:0007669"/>
    <property type="project" value="TreeGrafter"/>
</dbReference>
<dbReference type="SUPFAM" id="SSF69055">
    <property type="entry name" value="1-deoxy-D-xylulose-5-phosphate reductoisomerase, C-terminal domain"/>
    <property type="match status" value="1"/>
</dbReference>
<dbReference type="GO" id="GO:0030145">
    <property type="term" value="F:manganese ion binding"/>
    <property type="evidence" value="ECO:0007669"/>
    <property type="project" value="TreeGrafter"/>
</dbReference>
<evidence type="ECO:0000259" key="11">
    <source>
        <dbReference type="Pfam" id="PF08436"/>
    </source>
</evidence>
<protein>
    <recommendedName>
        <fullName evidence="9">1-deoxy-D-xylulose 5-phosphate reductoisomerase</fullName>
        <shortName evidence="9">DXP reductoisomerase</shortName>
        <ecNumber evidence="9">1.1.1.267</ecNumber>
    </recommendedName>
    <alternativeName>
        <fullName evidence="9">1-deoxyxylulose-5-phosphate reductoisomerase</fullName>
    </alternativeName>
    <alternativeName>
        <fullName evidence="9">2-C-methyl-D-erythritol 4-phosphate synthase</fullName>
    </alternativeName>
</protein>
<dbReference type="GO" id="GO:0070402">
    <property type="term" value="F:NADPH binding"/>
    <property type="evidence" value="ECO:0007669"/>
    <property type="project" value="InterPro"/>
</dbReference>
<keyword evidence="5 9" id="KW-0560">Oxidoreductase</keyword>
<feature type="binding site" evidence="9">
    <location>
        <position position="152"/>
    </location>
    <ligand>
        <name>1-deoxy-D-xylulose 5-phosphate</name>
        <dbReference type="ChEBI" id="CHEBI:57792"/>
    </ligand>
</feature>
<comment type="similarity">
    <text evidence="2 9">Belongs to the DXR family.</text>
</comment>
<evidence type="ECO:0000313" key="14">
    <source>
        <dbReference type="Proteomes" id="UP000095237"/>
    </source>
</evidence>
<feature type="binding site" evidence="9">
    <location>
        <position position="217"/>
    </location>
    <ligand>
        <name>1-deoxy-D-xylulose 5-phosphate</name>
        <dbReference type="ChEBI" id="CHEBI:57792"/>
    </ligand>
</feature>
<keyword evidence="7 9" id="KW-0414">Isoprene biosynthesis</keyword>
<dbReference type="NCBIfam" id="TIGR00243">
    <property type="entry name" value="Dxr"/>
    <property type="match status" value="1"/>
</dbReference>
<evidence type="ECO:0000256" key="7">
    <source>
        <dbReference type="ARBA" id="ARBA00023229"/>
    </source>
</evidence>
<dbReference type="PIRSF" id="PIRSF006205">
    <property type="entry name" value="Dxp_reductismrs"/>
    <property type="match status" value="1"/>
</dbReference>
<dbReference type="FunFam" id="3.40.50.720:FF:000045">
    <property type="entry name" value="1-deoxy-D-xylulose 5-phosphate reductoisomerase"/>
    <property type="match status" value="1"/>
</dbReference>
<keyword evidence="9" id="KW-0460">Magnesium</keyword>
<feature type="binding site" evidence="9">
    <location>
        <position position="176"/>
    </location>
    <ligand>
        <name>1-deoxy-D-xylulose 5-phosphate</name>
        <dbReference type="ChEBI" id="CHEBI:57792"/>
    </ligand>
</feature>
<sequence length="385" mass="42404">MKRITVLGSSGSIGKQTLNIISKMKENVCIEGLAVGSNIKILKSQIKKFKPAAVSVTSPSDAQNLKKWCISNNIKTDVYKGNTGLEKLTTMPKADMILAAIVGAAGLKSIIAAIKAKKDIAIANKEAIVMAGSYIMKLAAENGVSVLPVDSEHSAIFQCCTDEKKSHIKRIILTASGGPFYKYDKDFSKITVEQALDHPTWKMGRKITVDSATLMNKGLEAIEASVLFGVSINKVEIIIHPQSIVHSMVEYVDGSVIAQLSNPDMKLPIQYALTYPERLPSNIKPLNLIELNKLEFYNPDFKKFPCLNLAYYAAKKGYTVPAVMNAANETAVASFLNREIKFTDIAKIVERTVKTHKISKNTSLDTFIEADYWARHYAEKLIDEI</sequence>
<evidence type="ECO:0000256" key="1">
    <source>
        <dbReference type="ARBA" id="ARBA00005094"/>
    </source>
</evidence>
<comment type="pathway">
    <text evidence="1 9">Isoprenoid biosynthesis; isopentenyl diphosphate biosynthesis via DXP pathway; isopentenyl diphosphate from 1-deoxy-D-xylulose 5-phosphate: step 1/6.</text>
</comment>
<dbReference type="Pfam" id="PF02670">
    <property type="entry name" value="DXP_reductoisom"/>
    <property type="match status" value="1"/>
</dbReference>
<dbReference type="Gene3D" id="3.40.50.720">
    <property type="entry name" value="NAD(P)-binding Rossmann-like Domain"/>
    <property type="match status" value="1"/>
</dbReference>
<evidence type="ECO:0000256" key="8">
    <source>
        <dbReference type="ARBA" id="ARBA00048543"/>
    </source>
</evidence>
<dbReference type="InterPro" id="IPR013644">
    <property type="entry name" value="DXP_reductoisomerase_C"/>
</dbReference>
<feature type="binding site" evidence="9">
    <location>
        <position position="216"/>
    </location>
    <ligand>
        <name>1-deoxy-D-xylulose 5-phosphate</name>
        <dbReference type="ChEBI" id="CHEBI:57792"/>
    </ligand>
</feature>
<keyword evidence="14" id="KW-1185">Reference proteome</keyword>
<evidence type="ECO:0000256" key="5">
    <source>
        <dbReference type="ARBA" id="ARBA00023002"/>
    </source>
</evidence>
<feature type="binding site" evidence="9">
    <location>
        <position position="126"/>
    </location>
    <ligand>
        <name>NADPH</name>
        <dbReference type="ChEBI" id="CHEBI:57783"/>
    </ligand>
</feature>
<feature type="binding site" evidence="9">
    <location>
        <position position="211"/>
    </location>
    <ligand>
        <name>1-deoxy-D-xylulose 5-phosphate</name>
        <dbReference type="ChEBI" id="CHEBI:57792"/>
    </ligand>
</feature>
<dbReference type="InterPro" id="IPR013512">
    <property type="entry name" value="DXP_reductoisomerase_N"/>
</dbReference>
<feature type="binding site" evidence="9">
    <location>
        <position position="38"/>
    </location>
    <ligand>
        <name>NADPH</name>
        <dbReference type="ChEBI" id="CHEBI:57783"/>
    </ligand>
</feature>
<feature type="binding site" evidence="9">
    <location>
        <position position="151"/>
    </location>
    <ligand>
        <name>1-deoxy-D-xylulose 5-phosphate</name>
        <dbReference type="ChEBI" id="CHEBI:57792"/>
    </ligand>
</feature>
<feature type="binding site" evidence="9">
    <location>
        <position position="11"/>
    </location>
    <ligand>
        <name>NADPH</name>
        <dbReference type="ChEBI" id="CHEBI:57783"/>
    </ligand>
</feature>
<comment type="caution">
    <text evidence="13">The sequence shown here is derived from an EMBL/GenBank/DDBJ whole genome shotgun (WGS) entry which is preliminary data.</text>
</comment>
<feature type="binding site" evidence="9">
    <location>
        <position position="204"/>
    </location>
    <ligand>
        <name>NADPH</name>
        <dbReference type="ChEBI" id="CHEBI:57783"/>
    </ligand>
</feature>
<organism evidence="13 14">
    <name type="scientific">Endomicrobium trichonymphae</name>
    <dbReference type="NCBI Taxonomy" id="1408204"/>
    <lineage>
        <taxon>Bacteria</taxon>
        <taxon>Pseudomonadati</taxon>
        <taxon>Elusimicrobiota</taxon>
        <taxon>Endomicrobiia</taxon>
        <taxon>Endomicrobiales</taxon>
        <taxon>Endomicrobiaceae</taxon>
        <taxon>Candidatus Endomicrobiellum</taxon>
    </lineage>
</organism>
<dbReference type="InterPro" id="IPR036291">
    <property type="entry name" value="NAD(P)-bd_dom_sf"/>
</dbReference>
<keyword evidence="6 9" id="KW-0464">Manganese</keyword>
<dbReference type="Gene3D" id="1.10.1740.10">
    <property type="match status" value="1"/>
</dbReference>
<dbReference type="AlphaFoldDB" id="A0A1E5IJ07"/>
<feature type="binding site" evidence="9">
    <location>
        <position position="198"/>
    </location>
    <ligand>
        <name>1-deoxy-D-xylulose 5-phosphate</name>
        <dbReference type="ChEBI" id="CHEBI:57792"/>
    </ligand>
</feature>
<dbReference type="SUPFAM" id="SSF55347">
    <property type="entry name" value="Glyceraldehyde-3-phosphate dehydrogenase-like, C-terminal domain"/>
    <property type="match status" value="1"/>
</dbReference>
<comment type="cofactor">
    <cofactor evidence="9">
        <name>Mg(2+)</name>
        <dbReference type="ChEBI" id="CHEBI:18420"/>
    </cofactor>
    <cofactor evidence="9">
        <name>Mn(2+)</name>
        <dbReference type="ChEBI" id="CHEBI:29035"/>
    </cofactor>
</comment>
<feature type="binding site" evidence="9">
    <location>
        <position position="220"/>
    </location>
    <ligand>
        <name>Mn(2+)</name>
        <dbReference type="ChEBI" id="CHEBI:29035"/>
    </ligand>
</feature>
<feature type="binding site" evidence="9">
    <location>
        <position position="125"/>
    </location>
    <ligand>
        <name>1-deoxy-D-xylulose 5-phosphate</name>
        <dbReference type="ChEBI" id="CHEBI:57792"/>
    </ligand>
</feature>
<keyword evidence="3 9" id="KW-0479">Metal-binding</keyword>
<dbReference type="GO" id="GO:0030604">
    <property type="term" value="F:1-deoxy-D-xylulose-5-phosphate reductoisomerase activity"/>
    <property type="evidence" value="ECO:0007669"/>
    <property type="project" value="UniProtKB-UniRule"/>
</dbReference>
<proteinExistence type="inferred from homology"/>
<feature type="binding site" evidence="9">
    <location>
        <position position="124"/>
    </location>
    <ligand>
        <name>NADPH</name>
        <dbReference type="ChEBI" id="CHEBI:57783"/>
    </ligand>
</feature>
<feature type="binding site" evidence="9">
    <location>
        <position position="152"/>
    </location>
    <ligand>
        <name>Mn(2+)</name>
        <dbReference type="ChEBI" id="CHEBI:29035"/>
    </ligand>
</feature>
<dbReference type="PANTHER" id="PTHR30525:SF0">
    <property type="entry name" value="1-DEOXY-D-XYLULOSE 5-PHOSPHATE REDUCTOISOMERASE, CHLOROPLASTIC"/>
    <property type="match status" value="1"/>
</dbReference>
<feature type="binding site" evidence="9">
    <location>
        <position position="13"/>
    </location>
    <ligand>
        <name>NADPH</name>
        <dbReference type="ChEBI" id="CHEBI:57783"/>
    </ligand>
</feature>
<dbReference type="Pfam" id="PF08436">
    <property type="entry name" value="DXP_redisom_C"/>
    <property type="match status" value="1"/>
</dbReference>
<evidence type="ECO:0000256" key="9">
    <source>
        <dbReference type="HAMAP-Rule" id="MF_00183"/>
    </source>
</evidence>
<evidence type="ECO:0000256" key="6">
    <source>
        <dbReference type="ARBA" id="ARBA00023211"/>
    </source>
</evidence>
<dbReference type="UniPathway" id="UPA00056">
    <property type="reaction ID" value="UER00092"/>
</dbReference>
<dbReference type="EMBL" id="LNVX01000466">
    <property type="protein sequence ID" value="OEG70113.1"/>
    <property type="molecule type" value="Genomic_DNA"/>
</dbReference>
<feature type="binding site" evidence="9">
    <location>
        <position position="36"/>
    </location>
    <ligand>
        <name>NADPH</name>
        <dbReference type="ChEBI" id="CHEBI:57783"/>
    </ligand>
</feature>
<feature type="domain" description="1-deoxy-D-xylulose 5-phosphate reductoisomerase C-terminal" evidence="11">
    <location>
        <begin position="146"/>
        <end position="228"/>
    </location>
</feature>
<feature type="domain" description="1-deoxy-D-xylulose 5-phosphate reductoisomerase N-terminal" evidence="10">
    <location>
        <begin position="4"/>
        <end position="132"/>
    </location>
</feature>
<feature type="domain" description="DXP reductoisomerase C-terminal" evidence="12">
    <location>
        <begin position="260"/>
        <end position="376"/>
    </location>
</feature>
<evidence type="ECO:0000313" key="13">
    <source>
        <dbReference type="EMBL" id="OEG70113.1"/>
    </source>
</evidence>
<dbReference type="HAMAP" id="MF_00183">
    <property type="entry name" value="DXP_reductoisom"/>
    <property type="match status" value="1"/>
</dbReference>
<comment type="caution">
    <text evidence="9">Lacks conserved residue(s) required for the propagation of feature annotation.</text>
</comment>
<dbReference type="EC" id="1.1.1.267" evidence="9"/>
<dbReference type="Pfam" id="PF13288">
    <property type="entry name" value="DXPR_C"/>
    <property type="match status" value="1"/>
</dbReference>
<evidence type="ECO:0000256" key="2">
    <source>
        <dbReference type="ARBA" id="ARBA00006825"/>
    </source>
</evidence>
<dbReference type="GO" id="GO:0016853">
    <property type="term" value="F:isomerase activity"/>
    <property type="evidence" value="ECO:0007669"/>
    <property type="project" value="UniProtKB-KW"/>
</dbReference>
<dbReference type="InterPro" id="IPR026877">
    <property type="entry name" value="DXPR_C"/>
</dbReference>
<gene>
    <name evidence="9" type="primary">dxr</name>
    <name evidence="13" type="ORF">ATZ36_06100</name>
</gene>
<evidence type="ECO:0000256" key="4">
    <source>
        <dbReference type="ARBA" id="ARBA00022857"/>
    </source>
</evidence>
<evidence type="ECO:0000256" key="3">
    <source>
        <dbReference type="ARBA" id="ARBA00022723"/>
    </source>
</evidence>
<feature type="binding site" evidence="9">
    <location>
        <position position="12"/>
    </location>
    <ligand>
        <name>NADPH</name>
        <dbReference type="ChEBI" id="CHEBI:57783"/>
    </ligand>
</feature>
<dbReference type="NCBIfam" id="NF009114">
    <property type="entry name" value="PRK12464.1"/>
    <property type="match status" value="1"/>
</dbReference>
<feature type="binding site" evidence="9">
    <location>
        <position position="150"/>
    </location>
    <ligand>
        <name>Mn(2+)</name>
        <dbReference type="ChEBI" id="CHEBI:29035"/>
    </ligand>
</feature>
<reference evidence="13 14" key="1">
    <citation type="submission" date="2015-11" db="EMBL/GenBank/DDBJ databases">
        <title>Evidence for parallel genomic evolution in an endosymbiosis of termite gut flagellates.</title>
        <authorList>
            <person name="Zheng H."/>
        </authorList>
    </citation>
    <scope>NUCLEOTIDE SEQUENCE [LARGE SCALE GENOMIC DNA]</scope>
    <source>
        <strain evidence="13 14">CET450</strain>
    </source>
</reference>
<evidence type="ECO:0000259" key="12">
    <source>
        <dbReference type="Pfam" id="PF13288"/>
    </source>
</evidence>
<evidence type="ECO:0000259" key="10">
    <source>
        <dbReference type="Pfam" id="PF02670"/>
    </source>
</evidence>
<dbReference type="PANTHER" id="PTHR30525">
    <property type="entry name" value="1-DEOXY-D-XYLULOSE 5-PHOSPHATE REDUCTOISOMERASE"/>
    <property type="match status" value="1"/>
</dbReference>
<dbReference type="Proteomes" id="UP000095237">
    <property type="component" value="Unassembled WGS sequence"/>
</dbReference>
<dbReference type="SUPFAM" id="SSF51735">
    <property type="entry name" value="NAD(P)-binding Rossmann-fold domains"/>
    <property type="match status" value="1"/>
</dbReference>